<dbReference type="InterPro" id="IPR028184">
    <property type="entry name" value="VGLL4"/>
</dbReference>
<proteinExistence type="predicted"/>
<feature type="compositionally biased region" description="Pro residues" evidence="1">
    <location>
        <begin position="160"/>
        <end position="181"/>
    </location>
</feature>
<protein>
    <recommendedName>
        <fullName evidence="4">Transcription cofactor vestigial-like protein 4</fullName>
    </recommendedName>
</protein>
<dbReference type="InterPro" id="IPR006627">
    <property type="entry name" value="TDU_repeat"/>
</dbReference>
<feature type="region of interest" description="Disordered" evidence="1">
    <location>
        <begin position="282"/>
        <end position="331"/>
    </location>
</feature>
<evidence type="ECO:0000313" key="2">
    <source>
        <dbReference type="EMBL" id="KAK8724622.1"/>
    </source>
</evidence>
<dbReference type="SMART" id="SM00711">
    <property type="entry name" value="TDU"/>
    <property type="match status" value="2"/>
</dbReference>
<feature type="region of interest" description="Disordered" evidence="1">
    <location>
        <begin position="53"/>
        <end position="234"/>
    </location>
</feature>
<sequence>MRDMANMAVVLPERERPSPKVWQPWYMEESEGGGKELPTRAHRDQRARERLTLARPAHRATPSPERGCSSEDEINVVDSPPPTTPMYAHGYMDDDVPLDMTIKRRSPPPTRHPHHAPTSNSPSPPPYHPRPTYLPAPARPRPSVITCVPPRYLSAHDLPPAEPAHLQPPPAYSDRPLPPPYSVATAHLNQQRARESLSRPQVNTTPTTPAHRHSPRPDELPSLRKVVQAGPVDPEIDEHFRRSLGKDYHQLFAATTPKPLPSTDSVDDHFAKALGETWVKLQAERRDSTASNSSSSSNNGNSNGGGVASAVASRLSPTRSSPPPIPRLIST</sequence>
<accession>A0AAW0W5U2</accession>
<feature type="compositionally biased region" description="Polar residues" evidence="1">
    <location>
        <begin position="198"/>
        <end position="208"/>
    </location>
</feature>
<dbReference type="EMBL" id="JARKIK010000085">
    <property type="protein sequence ID" value="KAK8724622.1"/>
    <property type="molecule type" value="Genomic_DNA"/>
</dbReference>
<comment type="caution">
    <text evidence="2">The sequence shown here is derived from an EMBL/GenBank/DDBJ whole genome shotgun (WGS) entry which is preliminary data.</text>
</comment>
<feature type="compositionally biased region" description="Pro residues" evidence="1">
    <location>
        <begin position="320"/>
        <end position="331"/>
    </location>
</feature>
<feature type="compositionally biased region" description="Low complexity" evidence="1">
    <location>
        <begin position="290"/>
        <end position="301"/>
    </location>
</feature>
<feature type="compositionally biased region" description="Basic residues" evidence="1">
    <location>
        <begin position="103"/>
        <end position="115"/>
    </location>
</feature>
<name>A0AAW0W5U2_CHEQU</name>
<evidence type="ECO:0000313" key="3">
    <source>
        <dbReference type="Proteomes" id="UP001445076"/>
    </source>
</evidence>
<dbReference type="Proteomes" id="UP001445076">
    <property type="component" value="Unassembled WGS sequence"/>
</dbReference>
<evidence type="ECO:0008006" key="4">
    <source>
        <dbReference type="Google" id="ProtNLM"/>
    </source>
</evidence>
<dbReference type="GO" id="GO:0045892">
    <property type="term" value="P:negative regulation of DNA-templated transcription"/>
    <property type="evidence" value="ECO:0007669"/>
    <property type="project" value="TreeGrafter"/>
</dbReference>
<reference evidence="2 3" key="1">
    <citation type="journal article" date="2024" name="BMC Genomics">
        <title>Genome assembly of redclaw crayfish (Cherax quadricarinatus) provides insights into its immune adaptation and hypoxia tolerance.</title>
        <authorList>
            <person name="Liu Z."/>
            <person name="Zheng J."/>
            <person name="Li H."/>
            <person name="Fang K."/>
            <person name="Wang S."/>
            <person name="He J."/>
            <person name="Zhou D."/>
            <person name="Weng S."/>
            <person name="Chi M."/>
            <person name="Gu Z."/>
            <person name="He J."/>
            <person name="Li F."/>
            <person name="Wang M."/>
        </authorList>
    </citation>
    <scope>NUCLEOTIDE SEQUENCE [LARGE SCALE GENOMIC DNA]</scope>
    <source>
        <strain evidence="2">ZL_2023a</strain>
    </source>
</reference>
<gene>
    <name evidence="2" type="ORF">OTU49_011178</name>
</gene>
<dbReference type="PANTHER" id="PTHR17604:SF7">
    <property type="entry name" value="TONDU-DOMAIN-CONTAINING GROWTH INHIBITOR, ISOFORM A"/>
    <property type="match status" value="1"/>
</dbReference>
<organism evidence="2 3">
    <name type="scientific">Cherax quadricarinatus</name>
    <name type="common">Australian red claw crayfish</name>
    <dbReference type="NCBI Taxonomy" id="27406"/>
    <lineage>
        <taxon>Eukaryota</taxon>
        <taxon>Metazoa</taxon>
        <taxon>Ecdysozoa</taxon>
        <taxon>Arthropoda</taxon>
        <taxon>Crustacea</taxon>
        <taxon>Multicrustacea</taxon>
        <taxon>Malacostraca</taxon>
        <taxon>Eumalacostraca</taxon>
        <taxon>Eucarida</taxon>
        <taxon>Decapoda</taxon>
        <taxon>Pleocyemata</taxon>
        <taxon>Astacidea</taxon>
        <taxon>Parastacoidea</taxon>
        <taxon>Parastacidae</taxon>
        <taxon>Cherax</taxon>
    </lineage>
</organism>
<keyword evidence="3" id="KW-1185">Reference proteome</keyword>
<feature type="compositionally biased region" description="Low complexity" evidence="1">
    <location>
        <begin position="308"/>
        <end position="319"/>
    </location>
</feature>
<dbReference type="GO" id="GO:0001223">
    <property type="term" value="F:transcription coactivator binding"/>
    <property type="evidence" value="ECO:0007669"/>
    <property type="project" value="TreeGrafter"/>
</dbReference>
<dbReference type="PANTHER" id="PTHR17604">
    <property type="entry name" value="TRANSCRIPTION COFACTOR VESTIGIAL-LIKE PROTEIN 4"/>
    <property type="match status" value="1"/>
</dbReference>
<dbReference type="AlphaFoldDB" id="A0AAW0W5U2"/>
<feature type="compositionally biased region" description="Pro residues" evidence="1">
    <location>
        <begin position="122"/>
        <end position="140"/>
    </location>
</feature>
<evidence type="ECO:0000256" key="1">
    <source>
        <dbReference type="SAM" id="MobiDB-lite"/>
    </source>
</evidence>